<sequence length="187" mass="21475">MEKRAPLGVQRRKPVKRSKKKLLKRVVDYLRSDSYMFAPLVSPRSKTFHSSAMGVEVKEPTKETNNNRLLKKIGEYLKSDSYMYASLVASSKSISPPIGPSRYMNRVTMAVLKRKVTMVENEPKDPSSEEVAEDQIAKSFLHKTRISEEHNFGHRETVKRMVFQNCRSTSVSGKERLNSRLRKVVVD</sequence>
<protein>
    <submittedName>
        <fullName evidence="1">Uncharacterized protein</fullName>
    </submittedName>
</protein>
<accession>A0A5N6R9N7</accession>
<organism evidence="1 2">
    <name type="scientific">Carpinus fangiana</name>
    <dbReference type="NCBI Taxonomy" id="176857"/>
    <lineage>
        <taxon>Eukaryota</taxon>
        <taxon>Viridiplantae</taxon>
        <taxon>Streptophyta</taxon>
        <taxon>Embryophyta</taxon>
        <taxon>Tracheophyta</taxon>
        <taxon>Spermatophyta</taxon>
        <taxon>Magnoliopsida</taxon>
        <taxon>eudicotyledons</taxon>
        <taxon>Gunneridae</taxon>
        <taxon>Pentapetalae</taxon>
        <taxon>rosids</taxon>
        <taxon>fabids</taxon>
        <taxon>Fagales</taxon>
        <taxon>Betulaceae</taxon>
        <taxon>Carpinus</taxon>
    </lineage>
</organism>
<dbReference type="Proteomes" id="UP000327013">
    <property type="component" value="Chromosome 5"/>
</dbReference>
<evidence type="ECO:0000313" key="1">
    <source>
        <dbReference type="EMBL" id="KAE8056815.1"/>
    </source>
</evidence>
<dbReference type="PANTHER" id="PTHR36811">
    <property type="entry name" value="OS08G0444440 PROTEIN"/>
    <property type="match status" value="1"/>
</dbReference>
<name>A0A5N6R9N7_9ROSI</name>
<gene>
    <name evidence="1" type="ORF">FH972_013552</name>
</gene>
<evidence type="ECO:0000313" key="2">
    <source>
        <dbReference type="Proteomes" id="UP000327013"/>
    </source>
</evidence>
<dbReference type="EMBL" id="CM017325">
    <property type="protein sequence ID" value="KAE8056815.1"/>
    <property type="molecule type" value="Genomic_DNA"/>
</dbReference>
<keyword evidence="2" id="KW-1185">Reference proteome</keyword>
<dbReference type="PANTHER" id="PTHR36811:SF2">
    <property type="entry name" value="OS08G0444440 PROTEIN"/>
    <property type="match status" value="1"/>
</dbReference>
<reference evidence="1 2" key="1">
    <citation type="submission" date="2019-06" db="EMBL/GenBank/DDBJ databases">
        <title>A chromosomal-level reference genome of Carpinus fangiana (Coryloideae, Betulaceae).</title>
        <authorList>
            <person name="Yang X."/>
            <person name="Wang Z."/>
            <person name="Zhang L."/>
            <person name="Hao G."/>
            <person name="Liu J."/>
            <person name="Yang Y."/>
        </authorList>
    </citation>
    <scope>NUCLEOTIDE SEQUENCE [LARGE SCALE GENOMIC DNA]</scope>
    <source>
        <strain evidence="1">Cfa_2016G</strain>
        <tissue evidence="1">Leaf</tissue>
    </source>
</reference>
<dbReference type="OrthoDB" id="1080856at2759"/>
<proteinExistence type="predicted"/>
<dbReference type="AlphaFoldDB" id="A0A5N6R9N7"/>